<comment type="caution">
    <text evidence="1">The sequence shown here is derived from an EMBL/GenBank/DDBJ whole genome shotgun (WGS) entry which is preliminary data.</text>
</comment>
<accession>A0ABR7Y446</accession>
<keyword evidence="2" id="KW-1185">Reference proteome</keyword>
<gene>
    <name evidence="1" type="ORF">H8B17_10775</name>
</gene>
<sequence length="368" mass="43313">MINALHIVQEAAQQYKQQFAAESTENLQAVLQHACERTLAEINNLYRQYTEHHLAEHAVQHCHRLLINIHNSLYDERPADTVLLDVSAAMIKQYEISYELYLQHTCTLSHYAENELQEAVLLRLGNVLLVLRQKNIPAVYLAELSSAINSLFTKGKLPELKFSHRHYLFMFLTALEEMARDERKKDWTTRFLHILINYNFNHMGILNRWREGQEEIFAKTDSYMNKVKMLSQQEDNLHLHIPEPAYTYDPLRPSLATYMQGYIHKKRELIETEMEENPLTDDELILSTLNSDEMTVYFQYAYKANLFRYRTKREAAKAFSTYVKSKTGRRISYKTLEKFDKPALEPAAVVMRRKLKEMLTLLEAEFPL</sequence>
<proteinExistence type="predicted"/>
<name>A0ABR7Y446_9SPHI</name>
<protein>
    <submittedName>
        <fullName evidence="1">Uncharacterized protein</fullName>
    </submittedName>
</protein>
<reference evidence="1 2" key="1">
    <citation type="submission" date="2020-08" db="EMBL/GenBank/DDBJ databases">
        <title>Sphingobacterium sp. DN00404 isolated from aquaculture water.</title>
        <authorList>
            <person name="Zhang M."/>
        </authorList>
    </citation>
    <scope>NUCLEOTIDE SEQUENCE [LARGE SCALE GENOMIC DNA]</scope>
    <source>
        <strain evidence="1 2">KCTC 32294</strain>
    </source>
</reference>
<dbReference type="EMBL" id="JACNYK010000002">
    <property type="protein sequence ID" value="MBD1426066.1"/>
    <property type="molecule type" value="Genomic_DNA"/>
</dbReference>
<evidence type="ECO:0000313" key="2">
    <source>
        <dbReference type="Proteomes" id="UP000606494"/>
    </source>
</evidence>
<organism evidence="1 2">
    <name type="scientific">Sphingobacterium arenae</name>
    <dbReference type="NCBI Taxonomy" id="1280598"/>
    <lineage>
        <taxon>Bacteria</taxon>
        <taxon>Pseudomonadati</taxon>
        <taxon>Bacteroidota</taxon>
        <taxon>Sphingobacteriia</taxon>
        <taxon>Sphingobacteriales</taxon>
        <taxon>Sphingobacteriaceae</taxon>
        <taxon>Sphingobacterium</taxon>
    </lineage>
</organism>
<dbReference type="Proteomes" id="UP000606494">
    <property type="component" value="Unassembled WGS sequence"/>
</dbReference>
<evidence type="ECO:0000313" key="1">
    <source>
        <dbReference type="EMBL" id="MBD1426066.1"/>
    </source>
</evidence>
<dbReference type="RefSeq" id="WP_190309168.1">
    <property type="nucleotide sequence ID" value="NZ_JACNYK010000002.1"/>
</dbReference>